<dbReference type="InterPro" id="IPR006626">
    <property type="entry name" value="PbH1"/>
</dbReference>
<dbReference type="Proteomes" id="UP000800981">
    <property type="component" value="Unassembled WGS sequence"/>
</dbReference>
<keyword evidence="3" id="KW-1185">Reference proteome</keyword>
<feature type="signal peptide" evidence="1">
    <location>
        <begin position="1"/>
        <end position="37"/>
    </location>
</feature>
<dbReference type="InterPro" id="IPR011050">
    <property type="entry name" value="Pectin_lyase_fold/virulence"/>
</dbReference>
<dbReference type="Gene3D" id="2.160.20.10">
    <property type="entry name" value="Single-stranded right-handed beta-helix, Pectin lyase-like"/>
    <property type="match status" value="1"/>
</dbReference>
<proteinExistence type="predicted"/>
<dbReference type="EMBL" id="JAANNP010000001">
    <property type="protein sequence ID" value="NHC12855.1"/>
    <property type="molecule type" value="Genomic_DNA"/>
</dbReference>
<reference evidence="2 3" key="1">
    <citation type="submission" date="2020-03" db="EMBL/GenBank/DDBJ databases">
        <title>Two novel Motilibacter sp.</title>
        <authorList>
            <person name="Liu S."/>
        </authorList>
    </citation>
    <scope>NUCLEOTIDE SEQUENCE [LARGE SCALE GENOMIC DNA]</scope>
    <source>
        <strain evidence="2 3">E257</strain>
    </source>
</reference>
<dbReference type="InterPro" id="IPR012334">
    <property type="entry name" value="Pectin_lyas_fold"/>
</dbReference>
<organism evidence="2 3">
    <name type="scientific">Motilibacter deserti</name>
    <dbReference type="NCBI Taxonomy" id="2714956"/>
    <lineage>
        <taxon>Bacteria</taxon>
        <taxon>Bacillati</taxon>
        <taxon>Actinomycetota</taxon>
        <taxon>Actinomycetes</taxon>
        <taxon>Motilibacterales</taxon>
        <taxon>Motilibacteraceae</taxon>
        <taxon>Motilibacter</taxon>
    </lineage>
</organism>
<feature type="chain" id="PRO_5046284739" description="Parallel beta helix pectate lyase-like protein" evidence="1">
    <location>
        <begin position="38"/>
        <end position="335"/>
    </location>
</feature>
<gene>
    <name evidence="2" type="ORF">G9H71_03570</name>
</gene>
<evidence type="ECO:0008006" key="4">
    <source>
        <dbReference type="Google" id="ProtNLM"/>
    </source>
</evidence>
<dbReference type="RefSeq" id="WP_166277909.1">
    <property type="nucleotide sequence ID" value="NZ_JAANNP010000001.1"/>
</dbReference>
<sequence>MLRAPRLHPRARALPVVLAAAVALVGSVALPSSTATAAPAGCPTATVTVADGPQLKKALKAARAGTTIALANGTYAGPFTLERSGRAGKPVRLCGGRGAVLQGKGIKGYTLHLEGVHHVEVRGLTIRGGLKGLVADRTSSSLFKGLLIERTGQEALHLRTFSSRNTVTGNTIRKTGLKDPKFGEGIYIGSAESNWGRYTGGKPDRSDYNVVSGNTISATTAENVDIKEGTTGGRLVGNRFDATGMSKNPKDADSWVDVKGNGWVISGNVGRGAKRDGFQTHVILPGWGKDNVFTANKATVVGSGYAFRLDTDEPNTLRCDNTVSGGAELSNVACS</sequence>
<evidence type="ECO:0000313" key="2">
    <source>
        <dbReference type="EMBL" id="NHC12855.1"/>
    </source>
</evidence>
<dbReference type="SMART" id="SM00710">
    <property type="entry name" value="PbH1"/>
    <property type="match status" value="4"/>
</dbReference>
<comment type="caution">
    <text evidence="2">The sequence shown here is derived from an EMBL/GenBank/DDBJ whole genome shotgun (WGS) entry which is preliminary data.</text>
</comment>
<keyword evidence="1" id="KW-0732">Signal</keyword>
<protein>
    <recommendedName>
        <fullName evidence="4">Parallel beta helix pectate lyase-like protein</fullName>
    </recommendedName>
</protein>
<evidence type="ECO:0000256" key="1">
    <source>
        <dbReference type="SAM" id="SignalP"/>
    </source>
</evidence>
<evidence type="ECO:0000313" key="3">
    <source>
        <dbReference type="Proteomes" id="UP000800981"/>
    </source>
</evidence>
<name>A0ABX0GSW4_9ACTN</name>
<dbReference type="SUPFAM" id="SSF51126">
    <property type="entry name" value="Pectin lyase-like"/>
    <property type="match status" value="1"/>
</dbReference>
<accession>A0ABX0GSW4</accession>